<organism evidence="2 3">
    <name type="scientific">Polysphondylium violaceum</name>
    <dbReference type="NCBI Taxonomy" id="133409"/>
    <lineage>
        <taxon>Eukaryota</taxon>
        <taxon>Amoebozoa</taxon>
        <taxon>Evosea</taxon>
        <taxon>Eumycetozoa</taxon>
        <taxon>Dictyostelia</taxon>
        <taxon>Dictyosteliales</taxon>
        <taxon>Dictyosteliaceae</taxon>
        <taxon>Polysphondylium</taxon>
    </lineage>
</organism>
<dbReference type="AlphaFoldDB" id="A0A8J4PNT8"/>
<dbReference type="PANTHER" id="PTHR32134">
    <property type="entry name" value="FNIP REPEAT-CONTAINING PROTEIN"/>
    <property type="match status" value="1"/>
</dbReference>
<name>A0A8J4PNT8_9MYCE</name>
<protein>
    <recommendedName>
        <fullName evidence="4">FNIP repeat-containing protein</fullName>
    </recommendedName>
</protein>
<dbReference type="InterPro" id="IPR051251">
    <property type="entry name" value="STK_FNIP-Repeat"/>
</dbReference>
<reference evidence="2" key="1">
    <citation type="submission" date="2020-01" db="EMBL/GenBank/DDBJ databases">
        <title>Development of genomics and gene disruption for Polysphondylium violaceum indicates a role for the polyketide synthase stlB in stalk morphogenesis.</title>
        <authorList>
            <person name="Narita B."/>
            <person name="Kawabe Y."/>
            <person name="Kin K."/>
            <person name="Saito T."/>
            <person name="Gibbs R."/>
            <person name="Kuspa A."/>
            <person name="Muzny D."/>
            <person name="Queller D."/>
            <person name="Richards S."/>
            <person name="Strassman J."/>
            <person name="Sucgang R."/>
            <person name="Worley K."/>
            <person name="Schaap P."/>
        </authorList>
    </citation>
    <scope>NUCLEOTIDE SEQUENCE</scope>
    <source>
        <strain evidence="2">QSvi11</strain>
    </source>
</reference>
<evidence type="ECO:0000313" key="2">
    <source>
        <dbReference type="EMBL" id="KAF2071380.1"/>
    </source>
</evidence>
<comment type="caution">
    <text evidence="2">The sequence shown here is derived from an EMBL/GenBank/DDBJ whole genome shotgun (WGS) entry which is preliminary data.</text>
</comment>
<keyword evidence="1" id="KW-0677">Repeat</keyword>
<dbReference type="OrthoDB" id="22671at2759"/>
<keyword evidence="3" id="KW-1185">Reference proteome</keyword>
<sequence length="515" mass="58716">MTLFIKDIFRSKYLRNNIRNQLLHDKTIKVSLSFIEKEYETLSKLNCTAFNIKIHLLIKSIDQYQLYINSPYRHLVNSIQFCKFKVSEDQLLESLDLLPLEITDLDISVVDLPVNSSFSNNSALKRLKIRLSKELKIESLPKDLNVLQLKSYNHRIPRLLFEMKQLKTLAITITNLENTNFSDLYQPVNSDIRVELKLKLDTFINIDNFENIKNMNLTNLYIFNIDEVKFKPGDLPTTITTLKMSYYDVIEPGIIPNSVTDFELLNFCSTPLQGSLPDSITILRLLEYHGSIDIGVLPKSLTHLESLFFNQPLKVGSLPNSLKHLALDCFNQPILPGLLPNSLTHIGLKSINQELKGILPISCQQLDISGSKFPLTMDVLPFNLTKLTINQKSIEYINLPNSITDLIVYGYDESISLDSFNSNLKKLELFSTLKALQKPLPESIQLLELNGIHLTSVSNQVIPKSLEKLIINNTRFDLASIQHTSVKTLELPIKVTNNLPKSLINLIIDNTFESF</sequence>
<dbReference type="InterPro" id="IPR008615">
    <property type="entry name" value="FNIP"/>
</dbReference>
<proteinExistence type="predicted"/>
<evidence type="ECO:0000313" key="3">
    <source>
        <dbReference type="Proteomes" id="UP000695562"/>
    </source>
</evidence>
<dbReference type="PANTHER" id="PTHR32134:SF92">
    <property type="entry name" value="FNIP REPEAT-CONTAINING PROTEIN"/>
    <property type="match status" value="1"/>
</dbReference>
<accession>A0A8J4PNT8</accession>
<dbReference type="Proteomes" id="UP000695562">
    <property type="component" value="Unassembled WGS sequence"/>
</dbReference>
<dbReference type="EMBL" id="AJWJ01000381">
    <property type="protein sequence ID" value="KAF2071380.1"/>
    <property type="molecule type" value="Genomic_DNA"/>
</dbReference>
<dbReference type="Pfam" id="PF05725">
    <property type="entry name" value="FNIP"/>
    <property type="match status" value="2"/>
</dbReference>
<evidence type="ECO:0008006" key="4">
    <source>
        <dbReference type="Google" id="ProtNLM"/>
    </source>
</evidence>
<gene>
    <name evidence="2" type="ORF">CYY_007296</name>
</gene>
<evidence type="ECO:0000256" key="1">
    <source>
        <dbReference type="ARBA" id="ARBA00022737"/>
    </source>
</evidence>